<dbReference type="Proteomes" id="UP000271098">
    <property type="component" value="Unassembled WGS sequence"/>
</dbReference>
<dbReference type="OrthoDB" id="245563at2759"/>
<sequence>MLKHSSPEIPPIPTTSFRFIADYQALKDRPEEFANYFLAVNKDDYGMLLGDVIETDMIELLITGFAALANQANIAHFLECLLHLANVSRFDIAVMFLDTRSKNGQFNLAPNSVEYCFKITDVTVVLFMRLISLITAICWAK</sequence>
<organism evidence="4">
    <name type="scientific">Gongylonema pulchrum</name>
    <dbReference type="NCBI Taxonomy" id="637853"/>
    <lineage>
        <taxon>Eukaryota</taxon>
        <taxon>Metazoa</taxon>
        <taxon>Ecdysozoa</taxon>
        <taxon>Nematoda</taxon>
        <taxon>Chromadorea</taxon>
        <taxon>Rhabditida</taxon>
        <taxon>Spirurina</taxon>
        <taxon>Spiruromorpha</taxon>
        <taxon>Spiruroidea</taxon>
        <taxon>Gongylonematidae</taxon>
        <taxon>Gongylonema</taxon>
    </lineage>
</organism>
<feature type="domain" description="RNA-polymerase II-associated protein 3-like C-terminal" evidence="1">
    <location>
        <begin position="13"/>
        <end position="102"/>
    </location>
</feature>
<reference evidence="4" key="1">
    <citation type="submission" date="2016-06" db="UniProtKB">
        <authorList>
            <consortium name="WormBaseParasite"/>
        </authorList>
    </citation>
    <scope>IDENTIFICATION</scope>
</reference>
<gene>
    <name evidence="2" type="ORF">GPUH_LOCUS21553</name>
</gene>
<evidence type="ECO:0000313" key="2">
    <source>
        <dbReference type="EMBL" id="VDN38494.1"/>
    </source>
</evidence>
<dbReference type="AlphaFoldDB" id="A0A183EKR0"/>
<dbReference type="Pfam" id="PF13877">
    <property type="entry name" value="RPAP3_C"/>
    <property type="match status" value="1"/>
</dbReference>
<evidence type="ECO:0000313" key="3">
    <source>
        <dbReference type="Proteomes" id="UP000271098"/>
    </source>
</evidence>
<evidence type="ECO:0000313" key="4">
    <source>
        <dbReference type="WBParaSite" id="GPUH_0002157801-mRNA-1"/>
    </source>
</evidence>
<dbReference type="WBParaSite" id="GPUH_0002157801-mRNA-1">
    <property type="protein sequence ID" value="GPUH_0002157801-mRNA-1"/>
    <property type="gene ID" value="GPUH_0002157801"/>
</dbReference>
<accession>A0A183EKR0</accession>
<proteinExistence type="predicted"/>
<dbReference type="EMBL" id="UYRT01092872">
    <property type="protein sequence ID" value="VDN38494.1"/>
    <property type="molecule type" value="Genomic_DNA"/>
</dbReference>
<name>A0A183EKR0_9BILA</name>
<reference evidence="2 3" key="2">
    <citation type="submission" date="2018-11" db="EMBL/GenBank/DDBJ databases">
        <authorList>
            <consortium name="Pathogen Informatics"/>
        </authorList>
    </citation>
    <scope>NUCLEOTIDE SEQUENCE [LARGE SCALE GENOMIC DNA]</scope>
</reference>
<keyword evidence="3" id="KW-1185">Reference proteome</keyword>
<dbReference type="InterPro" id="IPR025986">
    <property type="entry name" value="RPAP3-like_C"/>
</dbReference>
<protein>
    <submittedName>
        <fullName evidence="4">RPAP3_C domain-containing protein</fullName>
    </submittedName>
</protein>
<evidence type="ECO:0000259" key="1">
    <source>
        <dbReference type="Pfam" id="PF13877"/>
    </source>
</evidence>